<reference evidence="2 3" key="1">
    <citation type="submission" date="2024-01" db="EMBL/GenBank/DDBJ databases">
        <title>The genomes of 5 underutilized Papilionoideae crops provide insights into root nodulation and disease resistanc.</title>
        <authorList>
            <person name="Jiang F."/>
        </authorList>
    </citation>
    <scope>NUCLEOTIDE SEQUENCE [LARGE SCALE GENOMIC DNA]</scope>
    <source>
        <strain evidence="2">LVBAO_FW01</strain>
        <tissue evidence="2">Leaves</tissue>
    </source>
</reference>
<dbReference type="EMBL" id="JAYMYQ010000006">
    <property type="protein sequence ID" value="KAK7323643.1"/>
    <property type="molecule type" value="Genomic_DNA"/>
</dbReference>
<keyword evidence="3" id="KW-1185">Reference proteome</keyword>
<evidence type="ECO:0000313" key="3">
    <source>
        <dbReference type="Proteomes" id="UP001367508"/>
    </source>
</evidence>
<evidence type="ECO:0000256" key="1">
    <source>
        <dbReference type="SAM" id="MobiDB-lite"/>
    </source>
</evidence>
<protein>
    <submittedName>
        <fullName evidence="2">Uncharacterized protein</fullName>
    </submittedName>
</protein>
<dbReference type="AlphaFoldDB" id="A0AAN9QA81"/>
<dbReference type="Proteomes" id="UP001367508">
    <property type="component" value="Unassembled WGS sequence"/>
</dbReference>
<gene>
    <name evidence="2" type="ORF">VNO77_27126</name>
</gene>
<accession>A0AAN9QA81</accession>
<proteinExistence type="predicted"/>
<sequence>MKGLGDDSKVKQKFYALGVVGELAQSQGNCSLAARKNASTTAHILDTIFTFTSLVPHKRKLLHSVKDKKKNDLSREDSCARSVNDEKASADPKVVDDTIDLLVRDCSLRSRAIELCDPTINE</sequence>
<name>A0AAN9QA81_CANGL</name>
<feature type="compositionally biased region" description="Basic and acidic residues" evidence="1">
    <location>
        <begin position="69"/>
        <end position="87"/>
    </location>
</feature>
<organism evidence="2 3">
    <name type="scientific">Canavalia gladiata</name>
    <name type="common">Sword bean</name>
    <name type="synonym">Dolichos gladiatus</name>
    <dbReference type="NCBI Taxonomy" id="3824"/>
    <lineage>
        <taxon>Eukaryota</taxon>
        <taxon>Viridiplantae</taxon>
        <taxon>Streptophyta</taxon>
        <taxon>Embryophyta</taxon>
        <taxon>Tracheophyta</taxon>
        <taxon>Spermatophyta</taxon>
        <taxon>Magnoliopsida</taxon>
        <taxon>eudicotyledons</taxon>
        <taxon>Gunneridae</taxon>
        <taxon>Pentapetalae</taxon>
        <taxon>rosids</taxon>
        <taxon>fabids</taxon>
        <taxon>Fabales</taxon>
        <taxon>Fabaceae</taxon>
        <taxon>Papilionoideae</taxon>
        <taxon>50 kb inversion clade</taxon>
        <taxon>NPAAA clade</taxon>
        <taxon>indigoferoid/millettioid clade</taxon>
        <taxon>Phaseoleae</taxon>
        <taxon>Canavalia</taxon>
    </lineage>
</organism>
<evidence type="ECO:0000313" key="2">
    <source>
        <dbReference type="EMBL" id="KAK7323643.1"/>
    </source>
</evidence>
<feature type="region of interest" description="Disordered" evidence="1">
    <location>
        <begin position="66"/>
        <end position="87"/>
    </location>
</feature>
<comment type="caution">
    <text evidence="2">The sequence shown here is derived from an EMBL/GenBank/DDBJ whole genome shotgun (WGS) entry which is preliminary data.</text>
</comment>